<dbReference type="InterPro" id="IPR000608">
    <property type="entry name" value="UBC"/>
</dbReference>
<reference evidence="3" key="1">
    <citation type="submission" date="2019-11" db="EMBL/GenBank/DDBJ databases">
        <authorList>
            <person name="Liu Y."/>
            <person name="Hou J."/>
            <person name="Li T.-Q."/>
            <person name="Guan C.-H."/>
            <person name="Wu X."/>
            <person name="Wu H.-Z."/>
            <person name="Ling F."/>
            <person name="Zhang R."/>
            <person name="Shi X.-G."/>
            <person name="Ren J.-P."/>
            <person name="Chen E.-F."/>
            <person name="Sun J.-M."/>
        </authorList>
    </citation>
    <scope>NUCLEOTIDE SEQUENCE</scope>
    <source>
        <strain evidence="3">Adult_tree_wgs_1</strain>
        <tissue evidence="3">Leaves</tissue>
    </source>
</reference>
<comment type="caution">
    <text evidence="3">The sequence shown here is derived from an EMBL/GenBank/DDBJ whole genome shotgun (WGS) entry which is preliminary data.</text>
</comment>
<feature type="domain" description="UBC core" evidence="2">
    <location>
        <begin position="130"/>
        <end position="177"/>
    </location>
</feature>
<dbReference type="InterPro" id="IPR016135">
    <property type="entry name" value="UBQ-conjugating_enzyme/RWD"/>
</dbReference>
<proteinExistence type="predicted"/>
<keyword evidence="4" id="KW-1185">Reference proteome</keyword>
<dbReference type="Pfam" id="PF00179">
    <property type="entry name" value="UQ_con"/>
    <property type="match status" value="1"/>
</dbReference>
<name>A0A834HJR4_RHOSS</name>
<dbReference type="Gene3D" id="3.10.110.10">
    <property type="entry name" value="Ubiquitin Conjugating Enzyme"/>
    <property type="match status" value="1"/>
</dbReference>
<dbReference type="AlphaFoldDB" id="A0A834HJR4"/>
<evidence type="ECO:0000256" key="1">
    <source>
        <dbReference type="SAM" id="MobiDB-lite"/>
    </source>
</evidence>
<evidence type="ECO:0000259" key="2">
    <source>
        <dbReference type="Pfam" id="PF00179"/>
    </source>
</evidence>
<evidence type="ECO:0000313" key="4">
    <source>
        <dbReference type="Proteomes" id="UP000626092"/>
    </source>
</evidence>
<sequence>MVQTGPVLCGSAFPSVVGRCPSACPIANSSPQIEHSEHAVGGGADSREEHEAVGHGKELNDLLSVGSNEDFVCGFPEVRVGQENADTVFAAVAVIKGEPRYLIASSIPGLVRATRKKTSEQRFLSKHKCTLDILKEQWSPFLTVSKVLLSICSLLTEPNHDDALVPEIAHMYKTDRAK</sequence>
<dbReference type="SUPFAM" id="SSF54495">
    <property type="entry name" value="UBC-like"/>
    <property type="match status" value="1"/>
</dbReference>
<organism evidence="3 4">
    <name type="scientific">Rhododendron simsii</name>
    <name type="common">Sims's rhododendron</name>
    <dbReference type="NCBI Taxonomy" id="118357"/>
    <lineage>
        <taxon>Eukaryota</taxon>
        <taxon>Viridiplantae</taxon>
        <taxon>Streptophyta</taxon>
        <taxon>Embryophyta</taxon>
        <taxon>Tracheophyta</taxon>
        <taxon>Spermatophyta</taxon>
        <taxon>Magnoliopsida</taxon>
        <taxon>eudicotyledons</taxon>
        <taxon>Gunneridae</taxon>
        <taxon>Pentapetalae</taxon>
        <taxon>asterids</taxon>
        <taxon>Ericales</taxon>
        <taxon>Ericaceae</taxon>
        <taxon>Ericoideae</taxon>
        <taxon>Rhodoreae</taxon>
        <taxon>Rhododendron</taxon>
    </lineage>
</organism>
<evidence type="ECO:0000313" key="3">
    <source>
        <dbReference type="EMBL" id="KAF7154608.1"/>
    </source>
</evidence>
<protein>
    <recommendedName>
        <fullName evidence="2">UBC core domain-containing protein</fullName>
    </recommendedName>
</protein>
<dbReference type="Proteomes" id="UP000626092">
    <property type="component" value="Unassembled WGS sequence"/>
</dbReference>
<feature type="region of interest" description="Disordered" evidence="1">
    <location>
        <begin position="31"/>
        <end position="52"/>
    </location>
</feature>
<gene>
    <name evidence="3" type="ORF">RHSIM_Rhsim01G0055400</name>
</gene>
<dbReference type="EMBL" id="WJXA01000001">
    <property type="protein sequence ID" value="KAF7154608.1"/>
    <property type="molecule type" value="Genomic_DNA"/>
</dbReference>
<dbReference type="PANTHER" id="PTHR24068">
    <property type="entry name" value="UBIQUITIN-CONJUGATING ENZYME E2"/>
    <property type="match status" value="1"/>
</dbReference>
<accession>A0A834HJR4</accession>